<evidence type="ECO:0000313" key="2">
    <source>
        <dbReference type="Proteomes" id="UP000276133"/>
    </source>
</evidence>
<dbReference type="EMBL" id="REGN01012463">
    <property type="protein sequence ID" value="RMZ95344.1"/>
    <property type="molecule type" value="Genomic_DNA"/>
</dbReference>
<evidence type="ECO:0000313" key="1">
    <source>
        <dbReference type="EMBL" id="RMZ95344.1"/>
    </source>
</evidence>
<reference evidence="1 2" key="1">
    <citation type="journal article" date="2018" name="Sci. Rep.">
        <title>Genomic signatures of local adaptation to the degree of environmental predictability in rotifers.</title>
        <authorList>
            <person name="Franch-Gras L."/>
            <person name="Hahn C."/>
            <person name="Garcia-Roger E.M."/>
            <person name="Carmona M.J."/>
            <person name="Serra M."/>
            <person name="Gomez A."/>
        </authorList>
    </citation>
    <scope>NUCLEOTIDE SEQUENCE [LARGE SCALE GENOMIC DNA]</scope>
    <source>
        <strain evidence="1">HYR1</strain>
    </source>
</reference>
<proteinExistence type="predicted"/>
<dbReference type="Proteomes" id="UP000276133">
    <property type="component" value="Unassembled WGS sequence"/>
</dbReference>
<comment type="caution">
    <text evidence="1">The sequence shown here is derived from an EMBL/GenBank/DDBJ whole genome shotgun (WGS) entry which is preliminary data.</text>
</comment>
<accession>A0A3M7P9G2</accession>
<gene>
    <name evidence="1" type="ORF">BpHYR1_018446</name>
</gene>
<sequence length="207" mass="23048">MYFHWEYFPFSLSNMSLGRKFLAECGIEVEEAGEQVAERLAVLGELAALVAYKCFGALVVGPASPVRCSSAADVCCECRCGCSSLGRIQCCFKRGRLKLWCWNNGGFSQSLGNHFQQTYVHIALVCAETVRTRAHYSLYLIKNSQKSKILILGIKGATKYAANTRFAHVRITALSEFDFYGHEFLFCIYGNLGNKKGAKKNLCSFCI</sequence>
<dbReference type="AlphaFoldDB" id="A0A3M7P9G2"/>
<organism evidence="1 2">
    <name type="scientific">Brachionus plicatilis</name>
    <name type="common">Marine rotifer</name>
    <name type="synonym">Brachionus muelleri</name>
    <dbReference type="NCBI Taxonomy" id="10195"/>
    <lineage>
        <taxon>Eukaryota</taxon>
        <taxon>Metazoa</taxon>
        <taxon>Spiralia</taxon>
        <taxon>Gnathifera</taxon>
        <taxon>Rotifera</taxon>
        <taxon>Eurotatoria</taxon>
        <taxon>Monogononta</taxon>
        <taxon>Pseudotrocha</taxon>
        <taxon>Ploima</taxon>
        <taxon>Brachionidae</taxon>
        <taxon>Brachionus</taxon>
    </lineage>
</organism>
<protein>
    <submittedName>
        <fullName evidence="1">Uncharacterized protein</fullName>
    </submittedName>
</protein>
<name>A0A3M7P9G2_BRAPC</name>
<keyword evidence="2" id="KW-1185">Reference proteome</keyword>